<dbReference type="AlphaFoldDB" id="A0A4Q7P2S8"/>
<organism evidence="1 2">
    <name type="scientific">Cuneatibacter caecimuris</name>
    <dbReference type="NCBI Taxonomy" id="1796618"/>
    <lineage>
        <taxon>Bacteria</taxon>
        <taxon>Bacillati</taxon>
        <taxon>Bacillota</taxon>
        <taxon>Clostridia</taxon>
        <taxon>Lachnospirales</taxon>
        <taxon>Lachnospiraceae</taxon>
        <taxon>Cuneatibacter</taxon>
    </lineage>
</organism>
<reference evidence="1 2" key="1">
    <citation type="submission" date="2019-02" db="EMBL/GenBank/DDBJ databases">
        <title>Genomic Encyclopedia of Type Strains, Phase IV (KMG-IV): sequencing the most valuable type-strain genomes for metagenomic binning, comparative biology and taxonomic classification.</title>
        <authorList>
            <person name="Goeker M."/>
        </authorList>
    </citation>
    <scope>NUCLEOTIDE SEQUENCE [LARGE SCALE GENOMIC DNA]</scope>
    <source>
        <strain evidence="1 2">DSM 29486</strain>
    </source>
</reference>
<comment type="caution">
    <text evidence="1">The sequence shown here is derived from an EMBL/GenBank/DDBJ whole genome shotgun (WGS) entry which is preliminary data.</text>
</comment>
<protein>
    <submittedName>
        <fullName evidence="1">Uncharacterized protein</fullName>
    </submittedName>
</protein>
<dbReference type="RefSeq" id="WP_243647592.1">
    <property type="nucleotide sequence ID" value="NZ_SGXF01000005.1"/>
</dbReference>
<keyword evidence="2" id="KW-1185">Reference proteome</keyword>
<evidence type="ECO:0000313" key="2">
    <source>
        <dbReference type="Proteomes" id="UP000292927"/>
    </source>
</evidence>
<dbReference type="Proteomes" id="UP000292927">
    <property type="component" value="Unassembled WGS sequence"/>
</dbReference>
<name>A0A4Q7P2S8_9FIRM</name>
<evidence type="ECO:0000313" key="1">
    <source>
        <dbReference type="EMBL" id="RZS94216.1"/>
    </source>
</evidence>
<proteinExistence type="predicted"/>
<sequence length="502" mass="58575">MSVTYGFYNSKNHDRRYDAIQMSRIFDGIIRDGVLQHYGTAMMVKESEGMMVNVGIGRAWFNHTWTLNDALLPLTLPLSEVILNRIDAIVLEVDARESVRANSIKIIKGTPASNPKNPTLIKTNDRWQYPLAYIRVNAGVTAIRQANITNCVGTSACPFVTAPLEKMSIDALVAQWGDQWKAFYGAQTADMESTNSFWKNQWRIWFEAQTTEIQEAYLNWEHQWEEFYNAHVNEITDTADYWKDMWQKWFYDYVNNSSRELAYWKKLVTDDFTEYSSFWKNQWRIWFEAQTTEIQEAYLNWEHQWEEFFSSQTTEMQETNANWKALWSGWFYDYVNANTKEFTDWKNSIDKDFRDWWDSIKDLIDGEDVSAFANQLVLLNERINKLADFQNELTNTHSIYDGLNDSSDTSILDGDSKPIEGKRVTFVVETDSDVGKELEDVKRRLEAIEQAFDGLATEFTVYQILTDGGTWLYVNNPDADQTEQLLDDKGDVIRGKTIFVTK</sequence>
<gene>
    <name evidence="1" type="ORF">EV209_2586</name>
</gene>
<accession>A0A4Q7P2S8</accession>
<dbReference type="EMBL" id="SGXF01000005">
    <property type="protein sequence ID" value="RZS94216.1"/>
    <property type="molecule type" value="Genomic_DNA"/>
</dbReference>